<keyword evidence="2" id="KW-0479">Metal-binding</keyword>
<dbReference type="Gene3D" id="1.10.150.120">
    <property type="entry name" value="[2Fe-2S]-binding domain"/>
    <property type="match status" value="1"/>
</dbReference>
<dbReference type="InterPro" id="IPR051452">
    <property type="entry name" value="Diverse_Oxidoreductases"/>
</dbReference>
<dbReference type="Pfam" id="PF00111">
    <property type="entry name" value="Fer2"/>
    <property type="match status" value="1"/>
</dbReference>
<dbReference type="Pfam" id="PF01799">
    <property type="entry name" value="Fer2_2"/>
    <property type="match status" value="1"/>
</dbReference>
<evidence type="ECO:0000313" key="6">
    <source>
        <dbReference type="EMBL" id="MCZ8548327.1"/>
    </source>
</evidence>
<evidence type="ECO:0000313" key="7">
    <source>
        <dbReference type="Proteomes" id="UP001152178"/>
    </source>
</evidence>
<dbReference type="SUPFAM" id="SSF47741">
    <property type="entry name" value="CO dehydrogenase ISP C-domain like"/>
    <property type="match status" value="1"/>
</dbReference>
<dbReference type="InterPro" id="IPR002888">
    <property type="entry name" value="2Fe-2S-bd"/>
</dbReference>
<feature type="domain" description="2Fe-2S ferredoxin-type" evidence="5">
    <location>
        <begin position="1"/>
        <end position="77"/>
    </location>
</feature>
<protein>
    <submittedName>
        <fullName evidence="6">(2Fe-2S)-binding protein</fullName>
    </submittedName>
</protein>
<evidence type="ECO:0000256" key="1">
    <source>
        <dbReference type="ARBA" id="ARBA00022714"/>
    </source>
</evidence>
<dbReference type="Proteomes" id="UP001152178">
    <property type="component" value="Unassembled WGS sequence"/>
</dbReference>
<comment type="caution">
    <text evidence="6">The sequence shown here is derived from an EMBL/GenBank/DDBJ whole genome shotgun (WGS) entry which is preliminary data.</text>
</comment>
<accession>A0ABT4R3A6</accession>
<evidence type="ECO:0000256" key="2">
    <source>
        <dbReference type="ARBA" id="ARBA00022723"/>
    </source>
</evidence>
<reference evidence="6" key="1">
    <citation type="submission" date="2022-11" db="EMBL/GenBank/DDBJ databases">
        <authorList>
            <person name="Coimbra C."/>
        </authorList>
    </citation>
    <scope>NUCLEOTIDE SEQUENCE</scope>
    <source>
        <strain evidence="6">Jales19</strain>
    </source>
</reference>
<keyword evidence="3" id="KW-0408">Iron</keyword>
<dbReference type="PANTHER" id="PTHR44379">
    <property type="entry name" value="OXIDOREDUCTASE WITH IRON-SULFUR SUBUNIT"/>
    <property type="match status" value="1"/>
</dbReference>
<proteinExistence type="predicted"/>
<dbReference type="InterPro" id="IPR036010">
    <property type="entry name" value="2Fe-2S_ferredoxin-like_sf"/>
</dbReference>
<dbReference type="InterPro" id="IPR036884">
    <property type="entry name" value="2Fe-2S-bd_dom_sf"/>
</dbReference>
<evidence type="ECO:0000256" key="4">
    <source>
        <dbReference type="ARBA" id="ARBA00023014"/>
    </source>
</evidence>
<dbReference type="InterPro" id="IPR012675">
    <property type="entry name" value="Beta-grasp_dom_sf"/>
</dbReference>
<dbReference type="PANTHER" id="PTHR44379:SF8">
    <property type="entry name" value="XANTHINE DEHYDROGENASE IRON-SULFUR-BINDING SUBUNIT XDHC-RELATED"/>
    <property type="match status" value="1"/>
</dbReference>
<dbReference type="RefSeq" id="WP_269908581.1">
    <property type="nucleotide sequence ID" value="NZ_JAPFQA010000025.1"/>
</dbReference>
<evidence type="ECO:0000259" key="5">
    <source>
        <dbReference type="PROSITE" id="PS51085"/>
    </source>
</evidence>
<keyword evidence="1" id="KW-0001">2Fe-2S</keyword>
<name>A0ABT4R3A6_9HYPH</name>
<gene>
    <name evidence="6" type="ORF">OOJ09_29510</name>
</gene>
<dbReference type="InterPro" id="IPR001041">
    <property type="entry name" value="2Fe-2S_ferredoxin-type"/>
</dbReference>
<evidence type="ECO:0000256" key="3">
    <source>
        <dbReference type="ARBA" id="ARBA00023004"/>
    </source>
</evidence>
<dbReference type="PROSITE" id="PS51085">
    <property type="entry name" value="2FE2S_FER_2"/>
    <property type="match status" value="1"/>
</dbReference>
<keyword evidence="4" id="KW-0411">Iron-sulfur</keyword>
<organism evidence="6 7">
    <name type="scientific">Mesorhizobium qingshengii</name>
    <dbReference type="NCBI Taxonomy" id="1165689"/>
    <lineage>
        <taxon>Bacteria</taxon>
        <taxon>Pseudomonadati</taxon>
        <taxon>Pseudomonadota</taxon>
        <taxon>Alphaproteobacteria</taxon>
        <taxon>Hyphomicrobiales</taxon>
        <taxon>Phyllobacteriaceae</taxon>
        <taxon>Mesorhizobium</taxon>
    </lineage>
</organism>
<dbReference type="SUPFAM" id="SSF54292">
    <property type="entry name" value="2Fe-2S ferredoxin-like"/>
    <property type="match status" value="1"/>
</dbReference>
<dbReference type="EMBL" id="JAPFQA010000025">
    <property type="protein sequence ID" value="MCZ8548327.1"/>
    <property type="molecule type" value="Genomic_DNA"/>
</dbReference>
<keyword evidence="7" id="KW-1185">Reference proteome</keyword>
<sequence length="156" mass="16321">MRMSLKVNGAAVETEVSPISRLSGFLRDVLGLTGVKEGCCEGECGACTVLLDDEPVNSCLMLAFQVAGCEIVTIEGLCRNGISDLQQAFLEMGAVQCGYCTPGMVLAAEGLLRANPNPGEAEIRHALAGNICRCTGFETIVRAVAAEAAARQRAGR</sequence>
<dbReference type="Gene3D" id="3.10.20.30">
    <property type="match status" value="1"/>
</dbReference>